<evidence type="ECO:0000256" key="6">
    <source>
        <dbReference type="ARBA" id="ARBA00022490"/>
    </source>
</evidence>
<comment type="similarity">
    <text evidence="3">Belongs to the acetyltransferase family. NAA40 subfamily.</text>
</comment>
<keyword evidence="6" id="KW-0963">Cytoplasm</keyword>
<dbReference type="GO" id="GO:0005634">
    <property type="term" value="C:nucleus"/>
    <property type="evidence" value="ECO:0007669"/>
    <property type="project" value="UniProtKB-SubCell"/>
</dbReference>
<dbReference type="Gene3D" id="3.40.630.30">
    <property type="match status" value="1"/>
</dbReference>
<dbReference type="STRING" id="667725.A0A0L0G887"/>
<dbReference type="OrthoDB" id="424551at2759"/>
<proteinExistence type="inferred from homology"/>
<evidence type="ECO:0000313" key="13">
    <source>
        <dbReference type="EMBL" id="KNC84463.1"/>
    </source>
</evidence>
<dbReference type="GO" id="GO:0043998">
    <property type="term" value="F:histone H2A acetyltransferase activity"/>
    <property type="evidence" value="ECO:0007669"/>
    <property type="project" value="InterPro"/>
</dbReference>
<dbReference type="GO" id="GO:0005737">
    <property type="term" value="C:cytoplasm"/>
    <property type="evidence" value="ECO:0007669"/>
    <property type="project" value="UniProtKB-SubCell"/>
</dbReference>
<dbReference type="GO" id="GO:0010485">
    <property type="term" value="F:histone H4 acetyltransferase activity"/>
    <property type="evidence" value="ECO:0007669"/>
    <property type="project" value="InterPro"/>
</dbReference>
<evidence type="ECO:0000256" key="2">
    <source>
        <dbReference type="ARBA" id="ARBA00004496"/>
    </source>
</evidence>
<comment type="catalytic activity">
    <reaction evidence="10">
        <text>N-terminal L-seryl-[histone H2A] + acetyl-CoA = N-terminal N(alpha)-acetyl-L-seryl-[histone H2A] + CoA + H(+)</text>
        <dbReference type="Rhea" id="RHEA:50600"/>
        <dbReference type="Rhea" id="RHEA-COMP:12742"/>
        <dbReference type="Rhea" id="RHEA-COMP:12744"/>
        <dbReference type="ChEBI" id="CHEBI:15378"/>
        <dbReference type="ChEBI" id="CHEBI:57287"/>
        <dbReference type="ChEBI" id="CHEBI:57288"/>
        <dbReference type="ChEBI" id="CHEBI:64738"/>
        <dbReference type="ChEBI" id="CHEBI:83690"/>
        <dbReference type="EC" id="2.3.1.257"/>
    </reaction>
</comment>
<evidence type="ECO:0000259" key="12">
    <source>
        <dbReference type="PROSITE" id="PS51186"/>
    </source>
</evidence>
<organism evidence="13 14">
    <name type="scientific">Sphaeroforma arctica JP610</name>
    <dbReference type="NCBI Taxonomy" id="667725"/>
    <lineage>
        <taxon>Eukaryota</taxon>
        <taxon>Ichthyosporea</taxon>
        <taxon>Ichthyophonida</taxon>
        <taxon>Sphaeroforma</taxon>
    </lineage>
</organism>
<keyword evidence="9" id="KW-0012">Acyltransferase</keyword>
<dbReference type="eggNOG" id="KOG2488">
    <property type="taxonomic scope" value="Eukaryota"/>
</dbReference>
<dbReference type="PROSITE" id="PS51186">
    <property type="entry name" value="GNAT"/>
    <property type="match status" value="1"/>
</dbReference>
<dbReference type="RefSeq" id="XP_014158365.1">
    <property type="nucleotide sequence ID" value="XM_014302890.1"/>
</dbReference>
<accession>A0A0L0G887</accession>
<evidence type="ECO:0000256" key="10">
    <source>
        <dbReference type="ARBA" id="ARBA00047821"/>
    </source>
</evidence>
<evidence type="ECO:0000256" key="5">
    <source>
        <dbReference type="ARBA" id="ARBA00015043"/>
    </source>
</evidence>
<evidence type="ECO:0000256" key="8">
    <source>
        <dbReference type="ARBA" id="ARBA00023242"/>
    </source>
</evidence>
<dbReference type="EC" id="2.3.1.257" evidence="4"/>
<evidence type="ECO:0000256" key="4">
    <source>
        <dbReference type="ARBA" id="ARBA00012950"/>
    </source>
</evidence>
<dbReference type="InterPro" id="IPR016181">
    <property type="entry name" value="Acyl_CoA_acyltransferase"/>
</dbReference>
<evidence type="ECO:0000256" key="9">
    <source>
        <dbReference type="ARBA" id="ARBA00023315"/>
    </source>
</evidence>
<dbReference type="GO" id="GO:1990189">
    <property type="term" value="F:protein N-terminal-serine acetyltransferase activity"/>
    <property type="evidence" value="ECO:0007669"/>
    <property type="project" value="UniProtKB-EC"/>
</dbReference>
<keyword evidence="8" id="KW-0539">Nucleus</keyword>
<comment type="catalytic activity">
    <reaction evidence="11">
        <text>N-terminal L-seryl-[histone H4] + acetyl-CoA = N-terminal N(alpha)-acetyl-L-seryl-[histone H4] + CoA + H(+)</text>
        <dbReference type="Rhea" id="RHEA:50596"/>
        <dbReference type="Rhea" id="RHEA-COMP:12740"/>
        <dbReference type="Rhea" id="RHEA-COMP:12743"/>
        <dbReference type="ChEBI" id="CHEBI:15378"/>
        <dbReference type="ChEBI" id="CHEBI:57287"/>
        <dbReference type="ChEBI" id="CHEBI:57288"/>
        <dbReference type="ChEBI" id="CHEBI:64738"/>
        <dbReference type="ChEBI" id="CHEBI:83690"/>
        <dbReference type="EC" id="2.3.1.257"/>
    </reaction>
</comment>
<dbReference type="PANTHER" id="PTHR20531">
    <property type="entry name" value="N-ALPHA-ACETYLTRANSFERASE 40"/>
    <property type="match status" value="1"/>
</dbReference>
<dbReference type="SUPFAM" id="SSF55729">
    <property type="entry name" value="Acyl-CoA N-acyltransferases (Nat)"/>
    <property type="match status" value="1"/>
</dbReference>
<reference evidence="13 14" key="1">
    <citation type="submission" date="2011-02" db="EMBL/GenBank/DDBJ databases">
        <title>The Genome Sequence of Sphaeroforma arctica JP610.</title>
        <authorList>
            <consortium name="The Broad Institute Genome Sequencing Platform"/>
            <person name="Russ C."/>
            <person name="Cuomo C."/>
            <person name="Young S.K."/>
            <person name="Zeng Q."/>
            <person name="Gargeya S."/>
            <person name="Alvarado L."/>
            <person name="Berlin A."/>
            <person name="Chapman S.B."/>
            <person name="Chen Z."/>
            <person name="Freedman E."/>
            <person name="Gellesch M."/>
            <person name="Goldberg J."/>
            <person name="Griggs A."/>
            <person name="Gujja S."/>
            <person name="Heilman E."/>
            <person name="Heiman D."/>
            <person name="Howarth C."/>
            <person name="Mehta T."/>
            <person name="Neiman D."/>
            <person name="Pearson M."/>
            <person name="Roberts A."/>
            <person name="Saif S."/>
            <person name="Shea T."/>
            <person name="Shenoy N."/>
            <person name="Sisk P."/>
            <person name="Stolte C."/>
            <person name="Sykes S."/>
            <person name="White J."/>
            <person name="Yandava C."/>
            <person name="Burger G."/>
            <person name="Gray M.W."/>
            <person name="Holland P.W.H."/>
            <person name="King N."/>
            <person name="Lang F.B.F."/>
            <person name="Roger A.J."/>
            <person name="Ruiz-Trillo I."/>
            <person name="Haas B."/>
            <person name="Nusbaum C."/>
            <person name="Birren B."/>
        </authorList>
    </citation>
    <scope>NUCLEOTIDE SEQUENCE [LARGE SCALE GENOMIC DNA]</scope>
    <source>
        <strain evidence="13 14">JP610</strain>
    </source>
</reference>
<feature type="domain" description="N-acetyltransferase" evidence="12">
    <location>
        <begin position="76"/>
        <end position="220"/>
    </location>
</feature>
<dbReference type="GeneID" id="25903831"/>
<dbReference type="Pfam" id="PF00583">
    <property type="entry name" value="Acetyltransf_1"/>
    <property type="match status" value="1"/>
</dbReference>
<keyword evidence="7" id="KW-0808">Transferase</keyword>
<keyword evidence="14" id="KW-1185">Reference proteome</keyword>
<dbReference type="InterPro" id="IPR039949">
    <property type="entry name" value="NAA40"/>
</dbReference>
<gene>
    <name evidence="13" type="ORF">SARC_03327</name>
</gene>
<evidence type="ECO:0000256" key="7">
    <source>
        <dbReference type="ARBA" id="ARBA00022679"/>
    </source>
</evidence>
<protein>
    <recommendedName>
        <fullName evidence="5">N-alpha-acetyltransferase 40</fullName>
        <ecNumber evidence="4">2.3.1.257</ecNumber>
    </recommendedName>
</protein>
<evidence type="ECO:0000313" key="14">
    <source>
        <dbReference type="Proteomes" id="UP000054560"/>
    </source>
</evidence>
<comment type="subcellular location">
    <subcellularLocation>
        <location evidence="2">Cytoplasm</location>
    </subcellularLocation>
    <subcellularLocation>
        <location evidence="1">Nucleus</location>
    </subcellularLocation>
</comment>
<dbReference type="PANTHER" id="PTHR20531:SF1">
    <property type="entry name" value="N-ALPHA-ACETYLTRANSFERASE 40"/>
    <property type="match status" value="1"/>
</dbReference>
<dbReference type="CDD" id="cd04301">
    <property type="entry name" value="NAT_SF"/>
    <property type="match status" value="1"/>
</dbReference>
<sequence>MGEQKAVLHADCVSANACVTLDELLPVSNKGYGEISRGPDWKWCGFEYIYDVALHSHVLAVVIRAHGREDRSFAFIRSQDLAKGEIKAIFNLTKANVSHYYAEWSDEEKMEELRSPTSRYLLVENNEDEDSLSYKAITSFRFEMDDFEVLPIMYCYELQVAQDFRGQGLGKTLLKALEDIGRHRRMRQVVLTVQKALTPTLVMRWTLPGTRALAVVVPWCALRGVVSSEP</sequence>
<evidence type="ECO:0000256" key="1">
    <source>
        <dbReference type="ARBA" id="ARBA00004123"/>
    </source>
</evidence>
<dbReference type="AlphaFoldDB" id="A0A0L0G887"/>
<evidence type="ECO:0000256" key="11">
    <source>
        <dbReference type="ARBA" id="ARBA00049524"/>
    </source>
</evidence>
<dbReference type="Proteomes" id="UP000054560">
    <property type="component" value="Unassembled WGS sequence"/>
</dbReference>
<name>A0A0L0G887_9EUKA</name>
<dbReference type="InterPro" id="IPR000182">
    <property type="entry name" value="GNAT_dom"/>
</dbReference>
<dbReference type="EMBL" id="KQ241763">
    <property type="protein sequence ID" value="KNC84463.1"/>
    <property type="molecule type" value="Genomic_DNA"/>
</dbReference>
<evidence type="ECO:0000256" key="3">
    <source>
        <dbReference type="ARBA" id="ARBA00008870"/>
    </source>
</evidence>